<organism evidence="1">
    <name type="scientific">marine sediment metagenome</name>
    <dbReference type="NCBI Taxonomy" id="412755"/>
    <lineage>
        <taxon>unclassified sequences</taxon>
        <taxon>metagenomes</taxon>
        <taxon>ecological metagenomes</taxon>
    </lineage>
</organism>
<dbReference type="InterPro" id="IPR057363">
    <property type="entry name" value="Volactin"/>
</dbReference>
<evidence type="ECO:0008006" key="2">
    <source>
        <dbReference type="Google" id="ProtNLM"/>
    </source>
</evidence>
<dbReference type="Gene3D" id="3.30.420.40">
    <property type="match status" value="1"/>
</dbReference>
<feature type="non-terminal residue" evidence="1">
    <location>
        <position position="273"/>
    </location>
</feature>
<evidence type="ECO:0000313" key="1">
    <source>
        <dbReference type="EMBL" id="GAG04636.1"/>
    </source>
</evidence>
<comment type="caution">
    <text evidence="1">The sequence shown here is derived from an EMBL/GenBank/DDBJ whole genome shotgun (WGS) entry which is preliminary data.</text>
</comment>
<dbReference type="EMBL" id="BARS01020209">
    <property type="protein sequence ID" value="GAG04636.1"/>
    <property type="molecule type" value="Genomic_DNA"/>
</dbReference>
<sequence length="273" mass="30428">KRLYVLGDEAIQFANIFNREVRRPLSKGVVSPQEKEALPVVELLIKSVLGKPREEGETLYYSVPSRPLDADFLVVYHKKVLERYLKSLGFTPKAIEEGLTVIFSELPQEKFTGIGISFGGGMTNMCLAYLASPVVSFSVTRGGDWIDEQVALAVGETRARVCSFKESKLNLSQEKGLTKVEEALSIYHNHLIEYVLTNFKRKLAKMKNIPDFRKPISVVLSGGTAMPKGFLPRFEKILSKIRFPIEIGEIKMASQPLYTVAKGALVAAMAEKE</sequence>
<proteinExistence type="predicted"/>
<feature type="non-terminal residue" evidence="1">
    <location>
        <position position="1"/>
    </location>
</feature>
<reference evidence="1" key="1">
    <citation type="journal article" date="2014" name="Front. Microbiol.">
        <title>High frequency of phylogenetically diverse reductive dehalogenase-homologous genes in deep subseafloor sedimentary metagenomes.</title>
        <authorList>
            <person name="Kawai M."/>
            <person name="Futagami T."/>
            <person name="Toyoda A."/>
            <person name="Takaki Y."/>
            <person name="Nishi S."/>
            <person name="Hori S."/>
            <person name="Arai W."/>
            <person name="Tsubouchi T."/>
            <person name="Morono Y."/>
            <person name="Uchiyama I."/>
            <person name="Ito T."/>
            <person name="Fujiyama A."/>
            <person name="Inagaki F."/>
            <person name="Takami H."/>
        </authorList>
    </citation>
    <scope>NUCLEOTIDE SEQUENCE</scope>
    <source>
        <strain evidence="1">Expedition CK06-06</strain>
    </source>
</reference>
<accession>X0VVS5</accession>
<dbReference type="InterPro" id="IPR043129">
    <property type="entry name" value="ATPase_NBD"/>
</dbReference>
<protein>
    <recommendedName>
        <fullName evidence="2">SHS2 domain-containing protein</fullName>
    </recommendedName>
</protein>
<gene>
    <name evidence="1" type="ORF">S01H1_32623</name>
</gene>
<dbReference type="Pfam" id="PF25216">
    <property type="entry name" value="Volactin"/>
    <property type="match status" value="1"/>
</dbReference>
<name>X0VVS5_9ZZZZ</name>
<dbReference type="SUPFAM" id="SSF53067">
    <property type="entry name" value="Actin-like ATPase domain"/>
    <property type="match status" value="1"/>
</dbReference>
<dbReference type="AlphaFoldDB" id="X0VVS5"/>